<dbReference type="Proteomes" id="UP000199707">
    <property type="component" value="Unassembled WGS sequence"/>
</dbReference>
<organism evidence="1 2">
    <name type="scientific">Mycolicibacterium fluoranthenivorans</name>
    <dbReference type="NCBI Taxonomy" id="258505"/>
    <lineage>
        <taxon>Bacteria</taxon>
        <taxon>Bacillati</taxon>
        <taxon>Actinomycetota</taxon>
        <taxon>Actinomycetes</taxon>
        <taxon>Mycobacteriales</taxon>
        <taxon>Mycobacteriaceae</taxon>
        <taxon>Mycolicibacterium</taxon>
    </lineage>
</organism>
<evidence type="ECO:0000313" key="2">
    <source>
        <dbReference type="Proteomes" id="UP000199707"/>
    </source>
</evidence>
<gene>
    <name evidence="1" type="ORF">SAMN02799620_02680</name>
</gene>
<sequence length="44" mass="4917">MAVHFRCVDYSDPRTPKRANAPQTATFMAQPALTVSVPRDLVTR</sequence>
<evidence type="ECO:0000313" key="1">
    <source>
        <dbReference type="EMBL" id="SCX19395.1"/>
    </source>
</evidence>
<accession>A0A1G4WBF0</accession>
<protein>
    <submittedName>
        <fullName evidence="1">Uncharacterized protein</fullName>
    </submittedName>
</protein>
<dbReference type="AlphaFoldDB" id="A0A1G4WBF0"/>
<proteinExistence type="predicted"/>
<dbReference type="STRING" id="1502745.SAMN02799620_02680"/>
<name>A0A1G4WBF0_9MYCO</name>
<dbReference type="EMBL" id="FMUB01000005">
    <property type="protein sequence ID" value="SCX19395.1"/>
    <property type="molecule type" value="Genomic_DNA"/>
</dbReference>
<reference evidence="2" key="1">
    <citation type="submission" date="2016-10" db="EMBL/GenBank/DDBJ databases">
        <authorList>
            <person name="Varghese N."/>
            <person name="Submissions S."/>
        </authorList>
    </citation>
    <scope>NUCLEOTIDE SEQUENCE [LARGE SCALE GENOMIC DNA]</scope>
    <source>
        <strain evidence="2">UNC267MFSha1.1M11</strain>
    </source>
</reference>